<dbReference type="Gramene" id="MELO3C004896.2.1">
    <property type="protein sequence ID" value="MELO3C004896.2.1"/>
    <property type="gene ID" value="MELO3C004896.2"/>
</dbReference>
<evidence type="ECO:0000256" key="1">
    <source>
        <dbReference type="SAM" id="MobiDB-lite"/>
    </source>
</evidence>
<feature type="compositionally biased region" description="Basic residues" evidence="1">
    <location>
        <begin position="21"/>
        <end position="30"/>
    </location>
</feature>
<name>A0A9I9CK76_CUCME</name>
<dbReference type="AlphaFoldDB" id="A0A9I9CK76"/>
<feature type="region of interest" description="Disordered" evidence="1">
    <location>
        <begin position="109"/>
        <end position="130"/>
    </location>
</feature>
<feature type="compositionally biased region" description="Basic and acidic residues" evidence="1">
    <location>
        <begin position="109"/>
        <end position="120"/>
    </location>
</feature>
<accession>A0A9I9CK76</accession>
<evidence type="ECO:0000313" key="2">
    <source>
        <dbReference type="EnsemblPlants" id="MELO3C004896.2.1"/>
    </source>
</evidence>
<reference evidence="2" key="1">
    <citation type="submission" date="2023-03" db="UniProtKB">
        <authorList>
            <consortium name="EnsemblPlants"/>
        </authorList>
    </citation>
    <scope>IDENTIFICATION</scope>
</reference>
<feature type="region of interest" description="Disordered" evidence="1">
    <location>
        <begin position="1"/>
        <end position="97"/>
    </location>
</feature>
<organism evidence="2">
    <name type="scientific">Cucumis melo</name>
    <name type="common">Muskmelon</name>
    <dbReference type="NCBI Taxonomy" id="3656"/>
    <lineage>
        <taxon>Eukaryota</taxon>
        <taxon>Viridiplantae</taxon>
        <taxon>Streptophyta</taxon>
        <taxon>Embryophyta</taxon>
        <taxon>Tracheophyta</taxon>
        <taxon>Spermatophyta</taxon>
        <taxon>Magnoliopsida</taxon>
        <taxon>eudicotyledons</taxon>
        <taxon>Gunneridae</taxon>
        <taxon>Pentapetalae</taxon>
        <taxon>rosids</taxon>
        <taxon>fabids</taxon>
        <taxon>Cucurbitales</taxon>
        <taxon>Cucurbitaceae</taxon>
        <taxon>Benincaseae</taxon>
        <taxon>Cucumis</taxon>
    </lineage>
</organism>
<dbReference type="EnsemblPlants" id="MELO3C004896.2.1">
    <property type="protein sequence ID" value="MELO3C004896.2.1"/>
    <property type="gene ID" value="MELO3C004896.2"/>
</dbReference>
<protein>
    <submittedName>
        <fullName evidence="2">Uncharacterized protein</fullName>
    </submittedName>
</protein>
<sequence length="158" mass="18468">MIKSKSTSKPLRLLNSSRGWRNLKPHHWKRISSLENSTQKHHESSPQGSRPKGFIRKILAKPKPVKDPLTVRFDGPISKRAQRPLGKSQEPIVSASDWMRGKEKRFRGLSDLDQVKKDEGNTVDQPKPSYTHQRIVKRRCWWVQVDPLLRFSLMKRTR</sequence>
<feature type="compositionally biased region" description="Polar residues" evidence="1">
    <location>
        <begin position="1"/>
        <end position="19"/>
    </location>
</feature>
<proteinExistence type="predicted"/>